<dbReference type="Pfam" id="PF08659">
    <property type="entry name" value="KR"/>
    <property type="match status" value="1"/>
</dbReference>
<dbReference type="PROSITE" id="PS00012">
    <property type="entry name" value="PHOSPHOPANTETHEINE"/>
    <property type="match status" value="1"/>
</dbReference>
<evidence type="ECO:0000256" key="3">
    <source>
        <dbReference type="ARBA" id="ARBA00022450"/>
    </source>
</evidence>
<gene>
    <name evidence="14" type="ORF">ACFPQ9_01535</name>
</gene>
<evidence type="ECO:0000256" key="9">
    <source>
        <dbReference type="PROSITE-ProRule" id="PRU01363"/>
    </source>
</evidence>
<protein>
    <submittedName>
        <fullName evidence="14">Type I polyketide synthase</fullName>
        <ecNumber evidence="14">2.3.1.-</ecNumber>
        <ecNumber evidence="14">6.4.-.-</ecNumber>
    </submittedName>
</protein>
<dbReference type="RefSeq" id="WP_380845208.1">
    <property type="nucleotide sequence ID" value="NZ_JBHSKM010000002.1"/>
</dbReference>
<dbReference type="Gene3D" id="3.10.129.110">
    <property type="entry name" value="Polyketide synthase dehydratase"/>
    <property type="match status" value="1"/>
</dbReference>
<dbReference type="PANTHER" id="PTHR43775:SF51">
    <property type="entry name" value="INACTIVE PHENOLPHTHIOCEROL SYNTHESIS POLYKETIDE SYNTHASE TYPE I PKS1-RELATED"/>
    <property type="match status" value="1"/>
</dbReference>
<evidence type="ECO:0000259" key="11">
    <source>
        <dbReference type="PROSITE" id="PS50075"/>
    </source>
</evidence>
<feature type="domain" description="Ketosynthase family 3 (KS3)" evidence="12">
    <location>
        <begin position="33"/>
        <end position="447"/>
    </location>
</feature>
<keyword evidence="14" id="KW-0436">Ligase</keyword>
<accession>A0ABW0CA26</accession>
<dbReference type="SMART" id="SM00825">
    <property type="entry name" value="PKS_KS"/>
    <property type="match status" value="1"/>
</dbReference>
<dbReference type="InterPro" id="IPR057326">
    <property type="entry name" value="KR_dom"/>
</dbReference>
<dbReference type="InterPro" id="IPR014031">
    <property type="entry name" value="Ketoacyl_synth_C"/>
</dbReference>
<evidence type="ECO:0000313" key="14">
    <source>
        <dbReference type="EMBL" id="MFC5212510.1"/>
    </source>
</evidence>
<comment type="caution">
    <text evidence="14">The sequence shown here is derived from an EMBL/GenBank/DDBJ whole genome shotgun (WGS) entry which is preliminary data.</text>
</comment>
<dbReference type="InterPro" id="IPR014030">
    <property type="entry name" value="Ketoacyl_synth_N"/>
</dbReference>
<dbReference type="InterPro" id="IPR015083">
    <property type="entry name" value="NorB/c/GfsB-D-like_docking"/>
</dbReference>
<dbReference type="InterPro" id="IPR036291">
    <property type="entry name" value="NAD(P)-bd_dom_sf"/>
</dbReference>
<dbReference type="Proteomes" id="UP001596263">
    <property type="component" value="Unassembled WGS sequence"/>
</dbReference>
<dbReference type="PANTHER" id="PTHR43775">
    <property type="entry name" value="FATTY ACID SYNTHASE"/>
    <property type="match status" value="1"/>
</dbReference>
<dbReference type="SMART" id="SM00827">
    <property type="entry name" value="PKS_AT"/>
    <property type="match status" value="1"/>
</dbReference>
<dbReference type="InterPro" id="IPR050091">
    <property type="entry name" value="PKS_NRPS_Biosynth_Enz"/>
</dbReference>
<dbReference type="EC" id="6.4.-.-" evidence="14"/>
<evidence type="ECO:0000256" key="7">
    <source>
        <dbReference type="ARBA" id="ARBA00023268"/>
    </source>
</evidence>
<dbReference type="InterPro" id="IPR020807">
    <property type="entry name" value="PKS_DH"/>
</dbReference>
<dbReference type="GO" id="GO:0016874">
    <property type="term" value="F:ligase activity"/>
    <property type="evidence" value="ECO:0007669"/>
    <property type="project" value="UniProtKB-KW"/>
</dbReference>
<dbReference type="InterPro" id="IPR016036">
    <property type="entry name" value="Malonyl_transacylase_ACP-bd"/>
</dbReference>
<dbReference type="PROSITE" id="PS52004">
    <property type="entry name" value="KS3_2"/>
    <property type="match status" value="1"/>
</dbReference>
<dbReference type="PROSITE" id="PS50075">
    <property type="entry name" value="CARRIER"/>
    <property type="match status" value="1"/>
</dbReference>
<dbReference type="EMBL" id="JBHSKM010000002">
    <property type="protein sequence ID" value="MFC5212510.1"/>
    <property type="molecule type" value="Genomic_DNA"/>
</dbReference>
<keyword evidence="8 14" id="KW-0012">Acyltransferase</keyword>
<dbReference type="SMART" id="SM00823">
    <property type="entry name" value="PKS_PP"/>
    <property type="match status" value="1"/>
</dbReference>
<dbReference type="PROSITE" id="PS00606">
    <property type="entry name" value="KS3_1"/>
    <property type="match status" value="1"/>
</dbReference>
<dbReference type="Pfam" id="PF00109">
    <property type="entry name" value="ketoacyl-synt"/>
    <property type="match status" value="1"/>
</dbReference>
<feature type="active site" description="Proton donor; for dehydratase activity" evidence="9">
    <location>
        <position position="1117"/>
    </location>
</feature>
<dbReference type="InterPro" id="IPR018201">
    <property type="entry name" value="Ketoacyl_synth_AS"/>
</dbReference>
<keyword evidence="15" id="KW-1185">Reference proteome</keyword>
<keyword evidence="6" id="KW-0045">Antibiotic biosynthesis</keyword>
<sequence>MDNEHKLRDYLKRATADLRHSRQRVQELEAAAHEPIAVIGMACHYPGGVTDPDGLWDLLVDGRHGIGPFPDDRGWDLEAVSAAASGGGFLHDATDFDAEFFGISAREAVAMDPQQRIVLEATWEAIESAHIDPTALRGSETAVFMGAMAQEYRAGAEDGARGLHLTGNAGSVLSGRIAYTLGLTGPALTVDTACSSSLVALHLASHALRTGECSLALAGGVTVMSTPSTHLEFGRQGGLSTDGLCRSFDDSADGTGWSEGVGVLLLERLSDARRSGHRVLAVVRGSAVNQDGASNGLTAPNGPSQQRVIEQALINARLSADQIDAVEAHGTATTLGDPVEAQALLATYGRARTAEHPLLLGSVKSNLSHTQAAAGVAGVIKMVQAVRHGVVPRTLHVDAPNSHVDWSDGTVRLVTDNTPWPDTGRPRRAAVSSFGISGTNAHAVIEQAPADPSDEATPAPAPVTSVPLVLSARTPQALAAQASRLRTALDRPGEPPRLDVLARALATTRTGFEHRAALVTADTATLTAGLTALADGTPAPGLLRHTATDAPSAFLFSGQGAQRLGMGRELYDTYPAFRAALDETLALLPPGVRDAMWGTDASALNHTGTAQPALFAVEVALFRLLASWGVRPDFVTGHSIGEVAAAHVAGVLSLADACTLVTARAALMADLPQGGAMTAVRASEEQIRPYLTADLAVAAVNGPTSVVISGPAGAVAEAAARLSADGHRTTPLRVSHAFHSPLMDPMLADFAQALSGITFHPPRIPLVSDLTGTLATAEDVCEPEYWVRHVRETVRFADCLRTLDGHGVRTFLELGPDGVLTGLVPETASEGSVTLAALRTDTPETTALTTALAALHSTGAPVDWTCYFADTPAHPVDLPTYAFQRRRHWPAAGVGGAGDIRAVGLAPAEHGLLGAAVSLADSDGALLSGRLSFATHRWLADHRIAGRVLLPGAAFVELALRAGDEFGCDHVTELALPAPLELPEHGAVQIQTFVGATDASGNRPVTIYARPDGRHGEQGQDGHDEHAWTLHATGRLSPGTDTGTPAVPDTTPWPPVGAEPVPVDGAYETLAGHDFVYGPAFRGLSAVWRQDGDLYVEAELPEGTRTTGFALHPVLLDALLHAVAHAGDGRLGVPFAWEGVSLYATGATKVRARIVAQGEDTFAIDVTDTMGAPVLSVDALTTRPLDATRAAASTADDTLYRVDRTPAPEATPYDGPLALLTDFADGSYAQELSEALDGADLTELADTAPLPDLVLAPLMADPDETNPLGELHTLTARALDLVQSRQHNERLRTTRLVVVLRDDRPATAAVRGLLRAAESEHPGAIGLLTLGTEPLDGTLLRRALAVDERETALTDGRVSVPRLVRVGGGSGVGVGVEWASGPGAVVVTGGLGGLGVVVARHLVRVHGVRELVLLSRRGGDAPGAGELVAELGGLGARVEVVACDVADRGALADVLAGRSVRGVVHAAGVLDDGLVGSLTPERVEAVLRPKADAAWHLHELLPEVETFVLVSSAAGTFGSVGQAAYAAANAFLDALAEHRRAQGLHAISLAWGPWGLDGAGMAAGQPPTDTNDDLALIRPVTAEEGLTLFDAALASDEEAVLPIPLDLRAARARTEIPPLLRGLVRPRRRTASSGTGAPDLVRRLAPLDEVERCEVLLDLVRGQVALVLGHEGALGVDSSRSFRDLGFDSLLAVELRNGLQSVTGLRLPATLVFDYPTVAVLADFLLGEVLGSQTAAPVASVVAVADDPVVIVGMACRFPGGVSSPE</sequence>
<dbReference type="InterPro" id="IPR049552">
    <property type="entry name" value="PKS_DH_N"/>
</dbReference>
<dbReference type="SUPFAM" id="SSF51735">
    <property type="entry name" value="NAD(P)-binding Rossmann-fold domains"/>
    <property type="match status" value="2"/>
</dbReference>
<evidence type="ECO:0000256" key="4">
    <source>
        <dbReference type="ARBA" id="ARBA00022553"/>
    </source>
</evidence>
<dbReference type="CDD" id="cd08956">
    <property type="entry name" value="KR_3_FAS_SDR_x"/>
    <property type="match status" value="1"/>
</dbReference>
<dbReference type="InterPro" id="IPR014043">
    <property type="entry name" value="Acyl_transferase_dom"/>
</dbReference>
<dbReference type="Gene3D" id="3.30.70.3290">
    <property type="match status" value="1"/>
</dbReference>
<dbReference type="InterPro" id="IPR049900">
    <property type="entry name" value="PKS_mFAS_DH"/>
</dbReference>
<organism evidence="14 15">
    <name type="scientific">Streptomyces coerulescens</name>
    <dbReference type="NCBI Taxonomy" id="29304"/>
    <lineage>
        <taxon>Bacteria</taxon>
        <taxon>Bacillati</taxon>
        <taxon>Actinomycetota</taxon>
        <taxon>Actinomycetes</taxon>
        <taxon>Kitasatosporales</taxon>
        <taxon>Streptomycetaceae</taxon>
        <taxon>Streptomyces</taxon>
    </lineage>
</organism>
<dbReference type="InterPro" id="IPR016039">
    <property type="entry name" value="Thiolase-like"/>
</dbReference>
<dbReference type="InterPro" id="IPR013968">
    <property type="entry name" value="PKS_KR"/>
</dbReference>
<dbReference type="SUPFAM" id="SSF47336">
    <property type="entry name" value="ACP-like"/>
    <property type="match status" value="1"/>
</dbReference>
<comment type="pathway">
    <text evidence="2">Antibiotic biosynthesis.</text>
</comment>
<keyword evidence="3" id="KW-0596">Phosphopantetheine</keyword>
<dbReference type="InterPro" id="IPR016035">
    <property type="entry name" value="Acyl_Trfase/lysoPLipase"/>
</dbReference>
<dbReference type="InterPro" id="IPR036736">
    <property type="entry name" value="ACP-like_sf"/>
</dbReference>
<dbReference type="Pfam" id="PF08990">
    <property type="entry name" value="Docking"/>
    <property type="match status" value="1"/>
</dbReference>
<dbReference type="InterPro" id="IPR006162">
    <property type="entry name" value="Ppantetheine_attach_site"/>
</dbReference>
<dbReference type="InterPro" id="IPR049551">
    <property type="entry name" value="PKS_DH_C"/>
</dbReference>
<dbReference type="SUPFAM" id="SSF52151">
    <property type="entry name" value="FabD/lysophospholipase-like"/>
    <property type="match status" value="1"/>
</dbReference>
<feature type="region of interest" description="N-terminal hotdog fold" evidence="9">
    <location>
        <begin position="910"/>
        <end position="1043"/>
    </location>
</feature>
<comment type="cofactor">
    <cofactor evidence="1">
        <name>pantetheine 4'-phosphate</name>
        <dbReference type="ChEBI" id="CHEBI:47942"/>
    </cofactor>
</comment>
<dbReference type="Gene3D" id="3.40.47.10">
    <property type="match status" value="1"/>
</dbReference>
<keyword evidence="7" id="KW-0511">Multifunctional enzyme</keyword>
<dbReference type="Pfam" id="PF21089">
    <property type="entry name" value="PKS_DH_N"/>
    <property type="match status" value="1"/>
</dbReference>
<name>A0ABW0CA26_STRCD</name>
<dbReference type="Gene3D" id="1.10.1200.10">
    <property type="entry name" value="ACP-like"/>
    <property type="match status" value="1"/>
</dbReference>
<dbReference type="InterPro" id="IPR020841">
    <property type="entry name" value="PKS_Beta-ketoAc_synthase_dom"/>
</dbReference>
<feature type="region of interest" description="Disordered" evidence="10">
    <location>
        <begin position="1034"/>
        <end position="1054"/>
    </location>
</feature>
<dbReference type="CDD" id="cd00833">
    <property type="entry name" value="PKS"/>
    <property type="match status" value="1"/>
</dbReference>
<dbReference type="Pfam" id="PF00698">
    <property type="entry name" value="Acyl_transf_1"/>
    <property type="match status" value="1"/>
</dbReference>
<dbReference type="Pfam" id="PF16197">
    <property type="entry name" value="KAsynt_C_assoc"/>
    <property type="match status" value="1"/>
</dbReference>
<evidence type="ECO:0000256" key="6">
    <source>
        <dbReference type="ARBA" id="ARBA00023194"/>
    </source>
</evidence>
<dbReference type="Gene3D" id="3.40.50.720">
    <property type="entry name" value="NAD(P)-binding Rossmann-like Domain"/>
    <property type="match status" value="1"/>
</dbReference>
<dbReference type="SMART" id="SM00826">
    <property type="entry name" value="PKS_DH"/>
    <property type="match status" value="1"/>
</dbReference>
<dbReference type="InterPro" id="IPR042104">
    <property type="entry name" value="PKS_dehydratase_sf"/>
</dbReference>
<feature type="non-terminal residue" evidence="14">
    <location>
        <position position="1766"/>
    </location>
</feature>
<evidence type="ECO:0000313" key="15">
    <source>
        <dbReference type="Proteomes" id="UP001596263"/>
    </source>
</evidence>
<evidence type="ECO:0000259" key="12">
    <source>
        <dbReference type="PROSITE" id="PS52004"/>
    </source>
</evidence>
<dbReference type="InterPro" id="IPR001227">
    <property type="entry name" value="Ac_transferase_dom_sf"/>
</dbReference>
<evidence type="ECO:0000256" key="1">
    <source>
        <dbReference type="ARBA" id="ARBA00001957"/>
    </source>
</evidence>
<evidence type="ECO:0000256" key="5">
    <source>
        <dbReference type="ARBA" id="ARBA00022679"/>
    </source>
</evidence>
<reference evidence="15" key="1">
    <citation type="journal article" date="2019" name="Int. J. Syst. Evol. Microbiol.">
        <title>The Global Catalogue of Microorganisms (GCM) 10K type strain sequencing project: providing services to taxonomists for standard genome sequencing and annotation.</title>
        <authorList>
            <consortium name="The Broad Institute Genomics Platform"/>
            <consortium name="The Broad Institute Genome Sequencing Center for Infectious Disease"/>
            <person name="Wu L."/>
            <person name="Ma J."/>
        </authorList>
    </citation>
    <scope>NUCLEOTIDE SEQUENCE [LARGE SCALE GENOMIC DNA]</scope>
    <source>
        <strain evidence="15">KCTC 42586</strain>
    </source>
</reference>
<feature type="domain" description="PKS/mFAS DH" evidence="13">
    <location>
        <begin position="910"/>
        <end position="1191"/>
    </location>
</feature>
<proteinExistence type="predicted"/>
<dbReference type="PROSITE" id="PS52019">
    <property type="entry name" value="PKS_MFAS_DH"/>
    <property type="match status" value="1"/>
</dbReference>
<dbReference type="SUPFAM" id="SSF53901">
    <property type="entry name" value="Thiolase-like"/>
    <property type="match status" value="1"/>
</dbReference>
<dbReference type="InterPro" id="IPR009081">
    <property type="entry name" value="PP-bd_ACP"/>
</dbReference>
<evidence type="ECO:0000259" key="13">
    <source>
        <dbReference type="PROSITE" id="PS52019"/>
    </source>
</evidence>
<evidence type="ECO:0000256" key="8">
    <source>
        <dbReference type="ARBA" id="ARBA00023315"/>
    </source>
</evidence>
<dbReference type="SMART" id="SM00822">
    <property type="entry name" value="PKS_KR"/>
    <property type="match status" value="1"/>
</dbReference>
<dbReference type="SMART" id="SM01294">
    <property type="entry name" value="PKS_PP_betabranch"/>
    <property type="match status" value="1"/>
</dbReference>
<keyword evidence="4" id="KW-0597">Phosphoprotein</keyword>
<dbReference type="Pfam" id="PF14765">
    <property type="entry name" value="PS-DH"/>
    <property type="match status" value="1"/>
</dbReference>
<dbReference type="InterPro" id="IPR032821">
    <property type="entry name" value="PKS_assoc"/>
</dbReference>
<feature type="active site" description="Proton acceptor; for dehydratase activity" evidence="9">
    <location>
        <position position="942"/>
    </location>
</feature>
<evidence type="ECO:0000256" key="2">
    <source>
        <dbReference type="ARBA" id="ARBA00004792"/>
    </source>
</evidence>
<dbReference type="Gene3D" id="3.40.366.10">
    <property type="entry name" value="Malonyl-Coenzyme A Acyl Carrier Protein, domain 2"/>
    <property type="match status" value="1"/>
</dbReference>
<dbReference type="Pfam" id="PF02801">
    <property type="entry name" value="Ketoacyl-synt_C"/>
    <property type="match status" value="1"/>
</dbReference>
<dbReference type="GO" id="GO:0016746">
    <property type="term" value="F:acyltransferase activity"/>
    <property type="evidence" value="ECO:0007669"/>
    <property type="project" value="UniProtKB-KW"/>
</dbReference>
<feature type="region of interest" description="C-terminal hotdog fold" evidence="9">
    <location>
        <begin position="1058"/>
        <end position="1191"/>
    </location>
</feature>
<dbReference type="EC" id="2.3.1.-" evidence="14"/>
<dbReference type="Pfam" id="PF00550">
    <property type="entry name" value="PP-binding"/>
    <property type="match status" value="1"/>
</dbReference>
<dbReference type="SUPFAM" id="SSF55048">
    <property type="entry name" value="Probable ACP-binding domain of malonyl-CoA ACP transacylase"/>
    <property type="match status" value="1"/>
</dbReference>
<feature type="domain" description="Carrier" evidence="11">
    <location>
        <begin position="1654"/>
        <end position="1729"/>
    </location>
</feature>
<dbReference type="InterPro" id="IPR020806">
    <property type="entry name" value="PKS_PP-bd"/>
</dbReference>
<keyword evidence="5 14" id="KW-0808">Transferase</keyword>
<evidence type="ECO:0000256" key="10">
    <source>
        <dbReference type="SAM" id="MobiDB-lite"/>
    </source>
</evidence>